<reference evidence="5 6" key="1">
    <citation type="submission" date="2024-11" db="EMBL/GenBank/DDBJ databases">
        <title>Adaptive evolution of stress response genes in parasites aligns with host niche diversity.</title>
        <authorList>
            <person name="Hahn C."/>
            <person name="Resl P."/>
        </authorList>
    </citation>
    <scope>NUCLEOTIDE SEQUENCE [LARGE SCALE GENOMIC DNA]</scope>
    <source>
        <strain evidence="5">EGGRZ-B1_66</strain>
        <tissue evidence="5">Body</tissue>
    </source>
</reference>
<keyword evidence="4" id="KW-0812">Transmembrane</keyword>
<evidence type="ECO:0000256" key="2">
    <source>
        <dbReference type="ARBA" id="ARBA00022553"/>
    </source>
</evidence>
<dbReference type="EMBL" id="JBJKFK010001918">
    <property type="protein sequence ID" value="KAL3312002.1"/>
    <property type="molecule type" value="Genomic_DNA"/>
</dbReference>
<dbReference type="InterPro" id="IPR001952">
    <property type="entry name" value="Alkaline_phosphatase"/>
</dbReference>
<evidence type="ECO:0000256" key="4">
    <source>
        <dbReference type="SAM" id="Phobius"/>
    </source>
</evidence>
<keyword evidence="6" id="KW-1185">Reference proteome</keyword>
<sequence length="192" mass="21259">MIAFDDAIHVARSLTSSQETLIIVTADHSHGLVISNGKRDDSIYGLFGFSPAQDKYSASMNVAYLTGPGSKVSIPKENEAKDMLHDINYTYPSLYHAKYASHGGEDVLIAADGPMARFVTGSHDNTYIAYMIEFLLGIGKISDSFDPSKQTHSILQNYYIHLQLLAVLVIAILFAVATCLYFKRCYKCQFCK</sequence>
<protein>
    <recommendedName>
        <fullName evidence="1">alkaline phosphatase</fullName>
        <ecNumber evidence="1">3.1.3.1</ecNumber>
    </recommendedName>
</protein>
<keyword evidence="4" id="KW-0472">Membrane</keyword>
<keyword evidence="2" id="KW-0597">Phosphoprotein</keyword>
<evidence type="ECO:0000256" key="1">
    <source>
        <dbReference type="ARBA" id="ARBA00012647"/>
    </source>
</evidence>
<keyword evidence="3" id="KW-0862">Zinc</keyword>
<dbReference type="AlphaFoldDB" id="A0ABD2PX46"/>
<feature type="transmembrane region" description="Helical" evidence="4">
    <location>
        <begin position="158"/>
        <end position="182"/>
    </location>
</feature>
<gene>
    <name evidence="5" type="ORF">Ciccas_009413</name>
</gene>
<keyword evidence="3" id="KW-0479">Metal-binding</keyword>
<comment type="cofactor">
    <cofactor evidence="3">
        <name>Zn(2+)</name>
        <dbReference type="ChEBI" id="CHEBI:29105"/>
    </cofactor>
    <text evidence="3">Binds 2 Zn(2+) ions.</text>
</comment>
<dbReference type="SUPFAM" id="SSF53649">
    <property type="entry name" value="Alkaline phosphatase-like"/>
    <property type="match status" value="1"/>
</dbReference>
<feature type="binding site" evidence="3">
    <location>
        <position position="28"/>
    </location>
    <ligand>
        <name>Zn(2+)</name>
        <dbReference type="ChEBI" id="CHEBI:29105"/>
        <label>2</label>
    </ligand>
</feature>
<dbReference type="PANTHER" id="PTHR11596">
    <property type="entry name" value="ALKALINE PHOSPHATASE"/>
    <property type="match status" value="1"/>
</dbReference>
<dbReference type="PANTHER" id="PTHR11596:SF5">
    <property type="entry name" value="ALKALINE PHOSPHATASE"/>
    <property type="match status" value="1"/>
</dbReference>
<feature type="binding site" evidence="3">
    <location>
        <position position="102"/>
    </location>
    <ligand>
        <name>Zn(2+)</name>
        <dbReference type="ChEBI" id="CHEBI:29105"/>
        <label>2</label>
    </ligand>
</feature>
<dbReference type="InterPro" id="IPR017850">
    <property type="entry name" value="Alkaline_phosphatase_core_sf"/>
</dbReference>
<evidence type="ECO:0000256" key="3">
    <source>
        <dbReference type="PIRSR" id="PIRSR601952-2"/>
    </source>
</evidence>
<dbReference type="GO" id="GO:0004035">
    <property type="term" value="F:alkaline phosphatase activity"/>
    <property type="evidence" value="ECO:0007669"/>
    <property type="project" value="UniProtKB-EC"/>
</dbReference>
<dbReference type="Pfam" id="PF00245">
    <property type="entry name" value="Alk_phosphatase"/>
    <property type="match status" value="1"/>
</dbReference>
<comment type="caution">
    <text evidence="5">The sequence shown here is derived from an EMBL/GenBank/DDBJ whole genome shotgun (WGS) entry which is preliminary data.</text>
</comment>
<dbReference type="Gene3D" id="3.40.720.10">
    <property type="entry name" value="Alkaline Phosphatase, subunit A"/>
    <property type="match status" value="1"/>
</dbReference>
<dbReference type="EC" id="3.1.3.1" evidence="1"/>
<evidence type="ECO:0000313" key="5">
    <source>
        <dbReference type="EMBL" id="KAL3312002.1"/>
    </source>
</evidence>
<feature type="binding site" evidence="3">
    <location>
        <position position="27"/>
    </location>
    <ligand>
        <name>Zn(2+)</name>
        <dbReference type="ChEBI" id="CHEBI:29105"/>
        <label>2</label>
    </ligand>
</feature>
<evidence type="ECO:0000313" key="6">
    <source>
        <dbReference type="Proteomes" id="UP001626550"/>
    </source>
</evidence>
<accession>A0ABD2PX46</accession>
<organism evidence="5 6">
    <name type="scientific">Cichlidogyrus casuarinus</name>
    <dbReference type="NCBI Taxonomy" id="1844966"/>
    <lineage>
        <taxon>Eukaryota</taxon>
        <taxon>Metazoa</taxon>
        <taxon>Spiralia</taxon>
        <taxon>Lophotrochozoa</taxon>
        <taxon>Platyhelminthes</taxon>
        <taxon>Monogenea</taxon>
        <taxon>Monopisthocotylea</taxon>
        <taxon>Dactylogyridea</taxon>
        <taxon>Ancyrocephalidae</taxon>
        <taxon>Cichlidogyrus</taxon>
    </lineage>
</organism>
<keyword evidence="4" id="KW-1133">Transmembrane helix</keyword>
<dbReference type="Proteomes" id="UP001626550">
    <property type="component" value="Unassembled WGS sequence"/>
</dbReference>
<name>A0ABD2PX46_9PLAT</name>
<proteinExistence type="predicted"/>